<evidence type="ECO:0000256" key="1">
    <source>
        <dbReference type="SAM" id="Phobius"/>
    </source>
</evidence>
<evidence type="ECO:0000313" key="3">
    <source>
        <dbReference type="Proteomes" id="UP000245890"/>
    </source>
</evidence>
<accession>A0A2U0SB24</accession>
<gene>
    <name evidence="2" type="ORF">DD559_03915</name>
</gene>
<comment type="caution">
    <text evidence="2">The sequence shown here is derived from an EMBL/GenBank/DDBJ whole genome shotgun (WGS) entry which is preliminary data.</text>
</comment>
<dbReference type="RefSeq" id="WP_116468031.1">
    <property type="nucleotide sequence ID" value="NZ_QENQ01000001.1"/>
</dbReference>
<name>A0A2U0SB24_9SPHN</name>
<dbReference type="InterPro" id="IPR021333">
    <property type="entry name" value="DUF2946"/>
</dbReference>
<dbReference type="OrthoDB" id="7583320at2"/>
<dbReference type="Pfam" id="PF11162">
    <property type="entry name" value="DUF2946"/>
    <property type="match status" value="1"/>
</dbReference>
<protein>
    <recommendedName>
        <fullName evidence="4">DUF2946 domain-containing protein</fullName>
    </recommendedName>
</protein>
<dbReference type="EMBL" id="QENQ01000001">
    <property type="protein sequence ID" value="PVX28583.1"/>
    <property type="molecule type" value="Genomic_DNA"/>
</dbReference>
<evidence type="ECO:0008006" key="4">
    <source>
        <dbReference type="Google" id="ProtNLM"/>
    </source>
</evidence>
<reference evidence="2 3" key="1">
    <citation type="submission" date="2018-05" db="EMBL/GenBank/DDBJ databases">
        <title>Description of Sphingomonas pokkalii sp nov, isolated from the rhizosphere of saline tolerant pokkali rice and its draft genome analysis.</title>
        <authorList>
            <person name="Menon R."/>
            <person name="Kumari S."/>
            <person name="Rameshkumar N."/>
        </authorList>
    </citation>
    <scope>NUCLEOTIDE SEQUENCE [LARGE SCALE GENOMIC DNA]</scope>
    <source>
        <strain evidence="2 3">L3B27</strain>
    </source>
</reference>
<dbReference type="Proteomes" id="UP000245890">
    <property type="component" value="Unassembled WGS sequence"/>
</dbReference>
<keyword evidence="3" id="KW-1185">Reference proteome</keyword>
<keyword evidence="1" id="KW-0472">Membrane</keyword>
<sequence length="135" mass="14457">MTALRRLLFTHRLLCGWLIATALLMKLLLPAGFMPVTSGHTLVLGFCSGYGPATLAVTIPASDDRTSPDEHRQKGEMPCAFAGLSMPGLAAVDPLLLLLLAIAFLLERAIRTAAAIPAIARVYLRPPLRGPPRFA</sequence>
<proteinExistence type="predicted"/>
<keyword evidence="1" id="KW-1133">Transmembrane helix</keyword>
<feature type="transmembrane region" description="Helical" evidence="1">
    <location>
        <begin position="84"/>
        <end position="106"/>
    </location>
</feature>
<dbReference type="AlphaFoldDB" id="A0A2U0SB24"/>
<organism evidence="2 3">
    <name type="scientific">Sphingomonas pokkalii</name>
    <dbReference type="NCBI Taxonomy" id="2175090"/>
    <lineage>
        <taxon>Bacteria</taxon>
        <taxon>Pseudomonadati</taxon>
        <taxon>Pseudomonadota</taxon>
        <taxon>Alphaproteobacteria</taxon>
        <taxon>Sphingomonadales</taxon>
        <taxon>Sphingomonadaceae</taxon>
        <taxon>Sphingomonas</taxon>
    </lineage>
</organism>
<keyword evidence="1" id="KW-0812">Transmembrane</keyword>
<evidence type="ECO:0000313" key="2">
    <source>
        <dbReference type="EMBL" id="PVX28583.1"/>
    </source>
</evidence>